<feature type="domain" description="Peptidase M16 C-terminal" evidence="4">
    <location>
        <begin position="166"/>
        <end position="338"/>
    </location>
</feature>
<dbReference type="InterPro" id="IPR011765">
    <property type="entry name" value="Pept_M16_N"/>
</dbReference>
<dbReference type="RefSeq" id="WP_134339237.1">
    <property type="nucleotide sequence ID" value="NZ_SOPW01000004.1"/>
</dbReference>
<dbReference type="SUPFAM" id="SSF63411">
    <property type="entry name" value="LuxS/MPP-like metallohydrolase"/>
    <property type="match status" value="2"/>
</dbReference>
<evidence type="ECO:0000256" key="2">
    <source>
        <dbReference type="RuleBase" id="RU004447"/>
    </source>
</evidence>
<dbReference type="Proteomes" id="UP000297975">
    <property type="component" value="Unassembled WGS sequence"/>
</dbReference>
<dbReference type="InterPro" id="IPR011249">
    <property type="entry name" value="Metalloenz_LuxS/M16"/>
</dbReference>
<dbReference type="FunFam" id="3.30.830.10:FF:000008">
    <property type="entry name" value="Mitochondrial-processing peptidase subunit beta"/>
    <property type="match status" value="1"/>
</dbReference>
<dbReference type="OrthoDB" id="9811314at2"/>
<comment type="caution">
    <text evidence="5">The sequence shown here is derived from an EMBL/GenBank/DDBJ whole genome shotgun (WGS) entry which is preliminary data.</text>
</comment>
<dbReference type="InterPro" id="IPR007863">
    <property type="entry name" value="Peptidase_M16_C"/>
</dbReference>
<accession>A0A4Y8IQU1</accession>
<dbReference type="GO" id="GO:0046872">
    <property type="term" value="F:metal ion binding"/>
    <property type="evidence" value="ECO:0007669"/>
    <property type="project" value="InterPro"/>
</dbReference>
<dbReference type="PANTHER" id="PTHR11851:SF49">
    <property type="entry name" value="MITOCHONDRIAL-PROCESSING PEPTIDASE SUBUNIT ALPHA"/>
    <property type="match status" value="1"/>
</dbReference>
<evidence type="ECO:0000259" key="4">
    <source>
        <dbReference type="Pfam" id="PF05193"/>
    </source>
</evidence>
<evidence type="ECO:0000313" key="5">
    <source>
        <dbReference type="EMBL" id="TFB23164.1"/>
    </source>
</evidence>
<dbReference type="InterPro" id="IPR001431">
    <property type="entry name" value="Pept_M16_Zn_BS"/>
</dbReference>
<dbReference type="Pfam" id="PF00675">
    <property type="entry name" value="Peptidase_M16"/>
    <property type="match status" value="1"/>
</dbReference>
<reference evidence="5 6" key="1">
    <citation type="submission" date="2019-03" db="EMBL/GenBank/DDBJ databases">
        <authorList>
            <person name="He R.-H."/>
        </authorList>
    </citation>
    <scope>NUCLEOTIDE SEQUENCE [LARGE SCALE GENOMIC DNA]</scope>
    <source>
        <strain evidence="6">SH 714</strain>
    </source>
</reference>
<protein>
    <submittedName>
        <fullName evidence="5">Insulinase family protein</fullName>
    </submittedName>
</protein>
<proteinExistence type="inferred from homology"/>
<sequence>MFNRYKLPNGVRVVEEHMPSLRSLSIGIWILSGSRNEAINLNGISHLIEHMLFKGTPNRTARDIAESFDSIGGHANAFTSKEYTCLYAKVMDQHASYTLELMFDMLFNSTFEVEELEREKNVIYEEIAMTEDTPDDIIHDYLHDVSFKGHPLSQPILGEPDTLKEITREEIISYKEKFYSADRIVVSVAGNVPDGFHKNIEELFSKLHPNNSFNDQLEATYNVESMKKEKDTTQAHLCLGYQGVPISDESVYSISILNNVLGGSMSSRLFQKIREELGLTYTIFSYHNAFRDNGLLTLYGATTLEQFEQMEHEVYQAINDIKLNGITDKEFSNTVQQLKGQLVLGLENPNSRMHRNGRNELLNQPHLSLDDLIEKFESVSKQDIQEIARYSFKNEPSKACIFPIDV</sequence>
<dbReference type="Gene3D" id="3.30.830.10">
    <property type="entry name" value="Metalloenzyme, LuxS/M16 peptidase-like"/>
    <property type="match status" value="2"/>
</dbReference>
<dbReference type="PANTHER" id="PTHR11851">
    <property type="entry name" value="METALLOPROTEASE"/>
    <property type="match status" value="1"/>
</dbReference>
<dbReference type="EMBL" id="SOPW01000004">
    <property type="protein sequence ID" value="TFB23164.1"/>
    <property type="molecule type" value="Genomic_DNA"/>
</dbReference>
<dbReference type="PROSITE" id="PS00143">
    <property type="entry name" value="INSULINASE"/>
    <property type="match status" value="1"/>
</dbReference>
<dbReference type="Pfam" id="PF05193">
    <property type="entry name" value="Peptidase_M16_C"/>
    <property type="match status" value="1"/>
</dbReference>
<dbReference type="GO" id="GO:0004222">
    <property type="term" value="F:metalloendopeptidase activity"/>
    <property type="evidence" value="ECO:0007669"/>
    <property type="project" value="InterPro"/>
</dbReference>
<feature type="domain" description="Peptidase M16 N-terminal" evidence="3">
    <location>
        <begin position="12"/>
        <end position="158"/>
    </location>
</feature>
<gene>
    <name evidence="5" type="ORF">E3U55_04930</name>
</gene>
<name>A0A4Y8IQU1_9BACI</name>
<dbReference type="InterPro" id="IPR050361">
    <property type="entry name" value="MPP/UQCRC_Complex"/>
</dbReference>
<organism evidence="5 6">
    <name type="scientific">Filobacillus milosensis</name>
    <dbReference type="NCBI Taxonomy" id="94137"/>
    <lineage>
        <taxon>Bacteria</taxon>
        <taxon>Bacillati</taxon>
        <taxon>Bacillota</taxon>
        <taxon>Bacilli</taxon>
        <taxon>Bacillales</taxon>
        <taxon>Bacillaceae</taxon>
        <taxon>Filobacillus</taxon>
    </lineage>
</organism>
<keyword evidence="6" id="KW-1185">Reference proteome</keyword>
<comment type="similarity">
    <text evidence="1 2">Belongs to the peptidase M16 family.</text>
</comment>
<evidence type="ECO:0000259" key="3">
    <source>
        <dbReference type="Pfam" id="PF00675"/>
    </source>
</evidence>
<dbReference type="GO" id="GO:0006508">
    <property type="term" value="P:proteolysis"/>
    <property type="evidence" value="ECO:0007669"/>
    <property type="project" value="InterPro"/>
</dbReference>
<evidence type="ECO:0000313" key="6">
    <source>
        <dbReference type="Proteomes" id="UP000297975"/>
    </source>
</evidence>
<evidence type="ECO:0000256" key="1">
    <source>
        <dbReference type="ARBA" id="ARBA00007261"/>
    </source>
</evidence>
<dbReference type="AlphaFoldDB" id="A0A4Y8IQU1"/>